<keyword evidence="6" id="KW-1185">Reference proteome</keyword>
<dbReference type="SUPFAM" id="SSF52172">
    <property type="entry name" value="CheY-like"/>
    <property type="match status" value="1"/>
</dbReference>
<dbReference type="Pfam" id="PF00196">
    <property type="entry name" value="GerE"/>
    <property type="match status" value="1"/>
</dbReference>
<evidence type="ECO:0000313" key="6">
    <source>
        <dbReference type="Proteomes" id="UP001500683"/>
    </source>
</evidence>
<dbReference type="InterPro" id="IPR011006">
    <property type="entry name" value="CheY-like_superfamily"/>
</dbReference>
<dbReference type="PRINTS" id="PR00038">
    <property type="entry name" value="HTHLUXR"/>
</dbReference>
<proteinExistence type="predicted"/>
<sequence>MEDGGVIAVLVAEDMNILRGALVALLGLDPGMRVVAEVSRGDEVVAAAREHRPDVAVLDVDMPGLDGVTAAAELAVRVPECRVLILTALGRPELLRRALDAGVYGFMLKDAPPDRLADAIRRVAAGERVIDPQLAAAAISGRRNPLSPREVEVLRMAAEGADPAEIAARLYLSKGTVRNYLGAIVTKLDARNRLDAVRIATEAGWL</sequence>
<feature type="modified residue" description="4-aspartylphosphate" evidence="2">
    <location>
        <position position="59"/>
    </location>
</feature>
<evidence type="ECO:0000313" key="5">
    <source>
        <dbReference type="EMBL" id="GAA4105128.1"/>
    </source>
</evidence>
<dbReference type="InterPro" id="IPR016032">
    <property type="entry name" value="Sig_transdc_resp-reg_C-effctor"/>
</dbReference>
<dbReference type="Proteomes" id="UP001500683">
    <property type="component" value="Unassembled WGS sequence"/>
</dbReference>
<dbReference type="SUPFAM" id="SSF46894">
    <property type="entry name" value="C-terminal effector domain of the bipartite response regulators"/>
    <property type="match status" value="1"/>
</dbReference>
<protein>
    <submittedName>
        <fullName evidence="5">Response regulator transcription factor</fullName>
    </submittedName>
</protein>
<dbReference type="SMART" id="SM00421">
    <property type="entry name" value="HTH_LUXR"/>
    <property type="match status" value="1"/>
</dbReference>
<comment type="caution">
    <text evidence="5">The sequence shown here is derived from an EMBL/GenBank/DDBJ whole genome shotgun (WGS) entry which is preliminary data.</text>
</comment>
<keyword evidence="1" id="KW-0238">DNA-binding</keyword>
<dbReference type="InterPro" id="IPR001789">
    <property type="entry name" value="Sig_transdc_resp-reg_receiver"/>
</dbReference>
<dbReference type="Gene3D" id="3.40.50.2300">
    <property type="match status" value="1"/>
</dbReference>
<evidence type="ECO:0000259" key="4">
    <source>
        <dbReference type="PROSITE" id="PS50110"/>
    </source>
</evidence>
<dbReference type="RefSeq" id="WP_344959026.1">
    <property type="nucleotide sequence ID" value="NZ_BAAAZG010000081.1"/>
</dbReference>
<gene>
    <name evidence="5" type="ORF">GCM10022214_85020</name>
</gene>
<evidence type="ECO:0000256" key="2">
    <source>
        <dbReference type="PROSITE-ProRule" id="PRU00169"/>
    </source>
</evidence>
<feature type="domain" description="HTH luxR-type" evidence="3">
    <location>
        <begin position="139"/>
        <end position="204"/>
    </location>
</feature>
<accession>A0ABP7X5V6</accession>
<feature type="domain" description="Response regulatory" evidence="4">
    <location>
        <begin position="8"/>
        <end position="124"/>
    </location>
</feature>
<evidence type="ECO:0000259" key="3">
    <source>
        <dbReference type="PROSITE" id="PS50043"/>
    </source>
</evidence>
<dbReference type="PROSITE" id="PS50043">
    <property type="entry name" value="HTH_LUXR_2"/>
    <property type="match status" value="1"/>
</dbReference>
<name>A0ABP7X5V6_9ACTN</name>
<dbReference type="CDD" id="cd06170">
    <property type="entry name" value="LuxR_C_like"/>
    <property type="match status" value="1"/>
</dbReference>
<organism evidence="5 6">
    <name type="scientific">Actinomadura miaoliensis</name>
    <dbReference type="NCBI Taxonomy" id="430685"/>
    <lineage>
        <taxon>Bacteria</taxon>
        <taxon>Bacillati</taxon>
        <taxon>Actinomycetota</taxon>
        <taxon>Actinomycetes</taxon>
        <taxon>Streptosporangiales</taxon>
        <taxon>Thermomonosporaceae</taxon>
        <taxon>Actinomadura</taxon>
    </lineage>
</organism>
<dbReference type="EMBL" id="BAAAZG010000081">
    <property type="protein sequence ID" value="GAA4105128.1"/>
    <property type="molecule type" value="Genomic_DNA"/>
</dbReference>
<dbReference type="PROSITE" id="PS50110">
    <property type="entry name" value="RESPONSE_REGULATORY"/>
    <property type="match status" value="1"/>
</dbReference>
<dbReference type="PANTHER" id="PTHR43214:SF42">
    <property type="entry name" value="TRANSCRIPTIONAL REGULATORY PROTEIN DESR"/>
    <property type="match status" value="1"/>
</dbReference>
<evidence type="ECO:0000256" key="1">
    <source>
        <dbReference type="ARBA" id="ARBA00023125"/>
    </source>
</evidence>
<keyword evidence="2" id="KW-0597">Phosphoprotein</keyword>
<reference evidence="6" key="1">
    <citation type="journal article" date="2019" name="Int. J. Syst. Evol. Microbiol.">
        <title>The Global Catalogue of Microorganisms (GCM) 10K type strain sequencing project: providing services to taxonomists for standard genome sequencing and annotation.</title>
        <authorList>
            <consortium name="The Broad Institute Genomics Platform"/>
            <consortium name="The Broad Institute Genome Sequencing Center for Infectious Disease"/>
            <person name="Wu L."/>
            <person name="Ma J."/>
        </authorList>
    </citation>
    <scope>NUCLEOTIDE SEQUENCE [LARGE SCALE GENOMIC DNA]</scope>
    <source>
        <strain evidence="6">JCM 16702</strain>
    </source>
</reference>
<dbReference type="PANTHER" id="PTHR43214">
    <property type="entry name" value="TWO-COMPONENT RESPONSE REGULATOR"/>
    <property type="match status" value="1"/>
</dbReference>
<dbReference type="InterPro" id="IPR000792">
    <property type="entry name" value="Tscrpt_reg_LuxR_C"/>
</dbReference>
<dbReference type="InterPro" id="IPR039420">
    <property type="entry name" value="WalR-like"/>
</dbReference>
<dbReference type="SMART" id="SM00448">
    <property type="entry name" value="REC"/>
    <property type="match status" value="1"/>
</dbReference>
<dbReference type="Pfam" id="PF00072">
    <property type="entry name" value="Response_reg"/>
    <property type="match status" value="1"/>
</dbReference>